<evidence type="ECO:0000256" key="9">
    <source>
        <dbReference type="HAMAP-Rule" id="MF_00009"/>
    </source>
</evidence>
<dbReference type="EMBL" id="BAAANO010000017">
    <property type="protein sequence ID" value="GAA2008765.1"/>
    <property type="molecule type" value="Genomic_DNA"/>
</dbReference>
<dbReference type="RefSeq" id="WP_344309137.1">
    <property type="nucleotide sequence ID" value="NZ_BAAANO010000017.1"/>
</dbReference>
<comment type="similarity">
    <text evidence="1 9">Belongs to the endoribonuclease YbeY family.</text>
</comment>
<keyword evidence="2 9" id="KW-0690">Ribosome biogenesis</keyword>
<feature type="binding site" evidence="9">
    <location>
        <position position="123"/>
    </location>
    <ligand>
        <name>Zn(2+)</name>
        <dbReference type="ChEBI" id="CHEBI:29105"/>
        <note>catalytic</note>
    </ligand>
</feature>
<keyword evidence="8 9" id="KW-0862">Zinc</keyword>
<dbReference type="SUPFAM" id="SSF55486">
    <property type="entry name" value="Metalloproteases ('zincins'), catalytic domain"/>
    <property type="match status" value="1"/>
</dbReference>
<keyword evidence="4 9" id="KW-0540">Nuclease</keyword>
<organism evidence="10 11">
    <name type="scientific">Brevibacterium samyangense</name>
    <dbReference type="NCBI Taxonomy" id="366888"/>
    <lineage>
        <taxon>Bacteria</taxon>
        <taxon>Bacillati</taxon>
        <taxon>Actinomycetota</taxon>
        <taxon>Actinomycetes</taxon>
        <taxon>Micrococcales</taxon>
        <taxon>Brevibacteriaceae</taxon>
        <taxon>Brevibacterium</taxon>
    </lineage>
</organism>
<dbReference type="Proteomes" id="UP001500755">
    <property type="component" value="Unassembled WGS sequence"/>
</dbReference>
<comment type="subcellular location">
    <subcellularLocation>
        <location evidence="9">Cytoplasm</location>
    </subcellularLocation>
</comment>
<comment type="function">
    <text evidence="9">Single strand-specific metallo-endoribonuclease involved in late-stage 70S ribosome quality control and in maturation of the 3' terminus of the 16S rRNA.</text>
</comment>
<gene>
    <name evidence="9 10" type="primary">ybeY</name>
    <name evidence="10" type="ORF">GCM10009755_19130</name>
</gene>
<keyword evidence="9" id="KW-0963">Cytoplasm</keyword>
<feature type="binding site" evidence="9">
    <location>
        <position position="113"/>
    </location>
    <ligand>
        <name>Zn(2+)</name>
        <dbReference type="ChEBI" id="CHEBI:29105"/>
        <note>catalytic</note>
    </ligand>
</feature>
<dbReference type="PROSITE" id="PS01306">
    <property type="entry name" value="UPF0054"/>
    <property type="match status" value="1"/>
</dbReference>
<feature type="binding site" evidence="9">
    <location>
        <position position="117"/>
    </location>
    <ligand>
        <name>Zn(2+)</name>
        <dbReference type="ChEBI" id="CHEBI:29105"/>
        <note>catalytic</note>
    </ligand>
</feature>
<evidence type="ECO:0000256" key="8">
    <source>
        <dbReference type="ARBA" id="ARBA00022833"/>
    </source>
</evidence>
<dbReference type="EC" id="3.1.-.-" evidence="9"/>
<evidence type="ECO:0000256" key="3">
    <source>
        <dbReference type="ARBA" id="ARBA00022552"/>
    </source>
</evidence>
<keyword evidence="6 9" id="KW-0255">Endonuclease</keyword>
<keyword evidence="5 9" id="KW-0479">Metal-binding</keyword>
<comment type="cofactor">
    <cofactor evidence="9">
        <name>Zn(2+)</name>
        <dbReference type="ChEBI" id="CHEBI:29105"/>
    </cofactor>
    <text evidence="9">Binds 1 zinc ion.</text>
</comment>
<dbReference type="PANTHER" id="PTHR46986:SF1">
    <property type="entry name" value="ENDORIBONUCLEASE YBEY, CHLOROPLASTIC"/>
    <property type="match status" value="1"/>
</dbReference>
<dbReference type="InterPro" id="IPR020549">
    <property type="entry name" value="YbeY_CS"/>
</dbReference>
<evidence type="ECO:0000256" key="1">
    <source>
        <dbReference type="ARBA" id="ARBA00010875"/>
    </source>
</evidence>
<evidence type="ECO:0000313" key="10">
    <source>
        <dbReference type="EMBL" id="GAA2008765.1"/>
    </source>
</evidence>
<name>A0ABN2TGU5_9MICO</name>
<dbReference type="NCBIfam" id="TIGR00043">
    <property type="entry name" value="rRNA maturation RNase YbeY"/>
    <property type="match status" value="1"/>
</dbReference>
<evidence type="ECO:0000256" key="7">
    <source>
        <dbReference type="ARBA" id="ARBA00022801"/>
    </source>
</evidence>
<sequence length="160" mass="17865">MTIEIGNETEARIDLAQVEDLVAHIVAKMHLNPAVEVYVRFCDEEAMSELHVEWMNLPGPTDVMSFPMDELSPGDEEAEGILGDIVICPGVAQEQARAAGHSMMDEILLLTTHGMLHLMGYDHAEPAEKEEMFGLQRHLLLTWFADREPGRTSIPEPTED</sequence>
<evidence type="ECO:0000256" key="4">
    <source>
        <dbReference type="ARBA" id="ARBA00022722"/>
    </source>
</evidence>
<protein>
    <recommendedName>
        <fullName evidence="9">Endoribonuclease YbeY</fullName>
        <ecNumber evidence="9">3.1.-.-</ecNumber>
    </recommendedName>
</protein>
<proteinExistence type="inferred from homology"/>
<keyword evidence="11" id="KW-1185">Reference proteome</keyword>
<evidence type="ECO:0000256" key="2">
    <source>
        <dbReference type="ARBA" id="ARBA00022517"/>
    </source>
</evidence>
<dbReference type="Pfam" id="PF02130">
    <property type="entry name" value="YbeY"/>
    <property type="match status" value="1"/>
</dbReference>
<dbReference type="Gene3D" id="3.40.390.30">
    <property type="entry name" value="Metalloproteases ('zincins'), catalytic domain"/>
    <property type="match status" value="1"/>
</dbReference>
<keyword evidence="7 9" id="KW-0378">Hydrolase</keyword>
<dbReference type="PANTHER" id="PTHR46986">
    <property type="entry name" value="ENDORIBONUCLEASE YBEY, CHLOROPLASTIC"/>
    <property type="match status" value="1"/>
</dbReference>
<evidence type="ECO:0000256" key="6">
    <source>
        <dbReference type="ARBA" id="ARBA00022759"/>
    </source>
</evidence>
<keyword evidence="3 9" id="KW-0698">rRNA processing</keyword>
<evidence type="ECO:0000256" key="5">
    <source>
        <dbReference type="ARBA" id="ARBA00022723"/>
    </source>
</evidence>
<dbReference type="HAMAP" id="MF_00009">
    <property type="entry name" value="Endoribonucl_YbeY"/>
    <property type="match status" value="1"/>
</dbReference>
<accession>A0ABN2TGU5</accession>
<dbReference type="InterPro" id="IPR002036">
    <property type="entry name" value="YbeY"/>
</dbReference>
<comment type="caution">
    <text evidence="10">The sequence shown here is derived from an EMBL/GenBank/DDBJ whole genome shotgun (WGS) entry which is preliminary data.</text>
</comment>
<evidence type="ECO:0000313" key="11">
    <source>
        <dbReference type="Proteomes" id="UP001500755"/>
    </source>
</evidence>
<reference evidence="10 11" key="1">
    <citation type="journal article" date="2019" name="Int. J. Syst. Evol. Microbiol.">
        <title>The Global Catalogue of Microorganisms (GCM) 10K type strain sequencing project: providing services to taxonomists for standard genome sequencing and annotation.</title>
        <authorList>
            <consortium name="The Broad Institute Genomics Platform"/>
            <consortium name="The Broad Institute Genome Sequencing Center for Infectious Disease"/>
            <person name="Wu L."/>
            <person name="Ma J."/>
        </authorList>
    </citation>
    <scope>NUCLEOTIDE SEQUENCE [LARGE SCALE GENOMIC DNA]</scope>
    <source>
        <strain evidence="10 11">JCM 14546</strain>
    </source>
</reference>
<dbReference type="InterPro" id="IPR023091">
    <property type="entry name" value="MetalPrtase_cat_dom_sf_prd"/>
</dbReference>